<evidence type="ECO:0000256" key="2">
    <source>
        <dbReference type="ARBA" id="ARBA00023002"/>
    </source>
</evidence>
<dbReference type="Pfam" id="PF17147">
    <property type="entry name" value="PFOR_II"/>
    <property type="match status" value="1"/>
</dbReference>
<proteinExistence type="predicted"/>
<name>H8IAC9_METCZ</name>
<keyword evidence="2 5" id="KW-0560">Oxidoreductase</keyword>
<dbReference type="HOGENOM" id="CLU_002569_5_0_2"/>
<dbReference type="OrthoDB" id="372068at2157"/>
<dbReference type="FunFam" id="3.40.50.920:FF:000010">
    <property type="entry name" value="Pyruvate ferredoxin oxidoreductase, alpha subunit"/>
    <property type="match status" value="1"/>
</dbReference>
<feature type="domain" description="Pyruvate:ferredoxin oxidoreductase core" evidence="4">
    <location>
        <begin position="264"/>
        <end position="365"/>
    </location>
</feature>
<dbReference type="Gene3D" id="3.40.50.970">
    <property type="match status" value="1"/>
</dbReference>
<feature type="domain" description="Pyruvate flavodoxin/ferredoxin oxidoreductase pyrimidine binding" evidence="3">
    <location>
        <begin position="16"/>
        <end position="240"/>
    </location>
</feature>
<dbReference type="RefSeq" id="WP_014405442.1">
    <property type="nucleotide sequence ID" value="NC_017034.1"/>
</dbReference>
<keyword evidence="5" id="KW-0670">Pyruvate</keyword>
<dbReference type="EC" id="1.2.7.1" evidence="5"/>
<evidence type="ECO:0000313" key="5">
    <source>
        <dbReference type="EMBL" id="AFC99603.1"/>
    </source>
</evidence>
<evidence type="ECO:0000259" key="4">
    <source>
        <dbReference type="Pfam" id="PF17147"/>
    </source>
</evidence>
<dbReference type="PANTHER" id="PTHR32154:SF0">
    <property type="entry name" value="PYRUVATE-FLAVODOXIN OXIDOREDUCTASE-RELATED"/>
    <property type="match status" value="1"/>
</dbReference>
<evidence type="ECO:0000256" key="1">
    <source>
        <dbReference type="ARBA" id="ARBA00011595"/>
    </source>
</evidence>
<dbReference type="InterPro" id="IPR009014">
    <property type="entry name" value="Transketo_C/PFOR_II"/>
</dbReference>
<dbReference type="KEGG" id="mez:Mtc_0842"/>
<organism evidence="5 6">
    <name type="scientific">Methanocella conradii (strain DSM 24694 / JCM 17849 / CGMCC 1.5162 / HZ254)</name>
    <dbReference type="NCBI Taxonomy" id="1041930"/>
    <lineage>
        <taxon>Archaea</taxon>
        <taxon>Methanobacteriati</taxon>
        <taxon>Methanobacteriota</taxon>
        <taxon>Stenosarchaea group</taxon>
        <taxon>Methanomicrobia</taxon>
        <taxon>Methanocellales</taxon>
        <taxon>Methanocellaceae</taxon>
        <taxon>Methanocella</taxon>
    </lineage>
</organism>
<dbReference type="SUPFAM" id="SSF52922">
    <property type="entry name" value="TK C-terminal domain-like"/>
    <property type="match status" value="1"/>
</dbReference>
<dbReference type="InterPro" id="IPR033412">
    <property type="entry name" value="PFOR_II"/>
</dbReference>
<dbReference type="FunFam" id="3.40.50.970:FF:000012">
    <property type="entry name" value="Pyruvate:ferredoxin (Flavodoxin) oxidoreductase"/>
    <property type="match status" value="1"/>
</dbReference>
<dbReference type="CDD" id="cd07034">
    <property type="entry name" value="TPP_PYR_PFOR_IOR-alpha_like"/>
    <property type="match status" value="1"/>
</dbReference>
<dbReference type="Proteomes" id="UP000005233">
    <property type="component" value="Chromosome"/>
</dbReference>
<dbReference type="SUPFAM" id="SSF52518">
    <property type="entry name" value="Thiamin diphosphate-binding fold (THDP-binding)"/>
    <property type="match status" value="1"/>
</dbReference>
<dbReference type="Gene3D" id="3.40.50.920">
    <property type="match status" value="1"/>
</dbReference>
<dbReference type="EMBL" id="CP003243">
    <property type="protein sequence ID" value="AFC99603.1"/>
    <property type="molecule type" value="Genomic_DNA"/>
</dbReference>
<dbReference type="PANTHER" id="PTHR32154">
    <property type="entry name" value="PYRUVATE-FLAVODOXIN OXIDOREDUCTASE-RELATED"/>
    <property type="match status" value="1"/>
</dbReference>
<dbReference type="GO" id="GO:0006979">
    <property type="term" value="P:response to oxidative stress"/>
    <property type="evidence" value="ECO:0007669"/>
    <property type="project" value="TreeGrafter"/>
</dbReference>
<dbReference type="AlphaFoldDB" id="H8IAC9"/>
<dbReference type="Pfam" id="PF01855">
    <property type="entry name" value="POR_N"/>
    <property type="match status" value="1"/>
</dbReference>
<accession>H8IAC9</accession>
<evidence type="ECO:0000313" key="6">
    <source>
        <dbReference type="Proteomes" id="UP000005233"/>
    </source>
</evidence>
<dbReference type="InterPro" id="IPR002880">
    <property type="entry name" value="Pyrv_Fd/Flavodoxin_OxRdtase_N"/>
</dbReference>
<dbReference type="GO" id="GO:0019164">
    <property type="term" value="F:pyruvate synthase activity"/>
    <property type="evidence" value="ECO:0007669"/>
    <property type="project" value="UniProtKB-EC"/>
</dbReference>
<evidence type="ECO:0000259" key="3">
    <source>
        <dbReference type="Pfam" id="PF01855"/>
    </source>
</evidence>
<dbReference type="InterPro" id="IPR029061">
    <property type="entry name" value="THDP-binding"/>
</dbReference>
<dbReference type="eggNOG" id="arCOG01608">
    <property type="taxonomic scope" value="Archaea"/>
</dbReference>
<protein>
    <submittedName>
        <fullName evidence="5">Pyruvate ferredoxin oxidoreductase, alpha subunit</fullName>
        <ecNumber evidence="5">1.2.7.1</ecNumber>
    </submittedName>
</protein>
<dbReference type="GeneID" id="11970738"/>
<dbReference type="STRING" id="1041930.Mtc_0842"/>
<gene>
    <name evidence="5" type="primary">porA-1</name>
    <name evidence="5" type="ordered locus">Mtc_0842</name>
</gene>
<keyword evidence="6" id="KW-1185">Reference proteome</keyword>
<comment type="subunit">
    <text evidence="1">Heterotetramer of one alpha, one beta, one delta and one gamma chain.</text>
</comment>
<dbReference type="InterPro" id="IPR050722">
    <property type="entry name" value="Pyruvate:ferred/Flavod_OxRd"/>
</dbReference>
<reference evidence="5 6" key="1">
    <citation type="journal article" date="2012" name="J. Bacteriol.">
        <title>Complete genome sequence of a thermophilic methanogen, Methanocella conradii HZ254, isolated from Chinese rice field soil.</title>
        <authorList>
            <person name="Lu Z."/>
            <person name="Lu Y."/>
        </authorList>
    </citation>
    <scope>NUCLEOTIDE SEQUENCE [LARGE SCALE GENOMIC DNA]</scope>
    <source>
        <strain evidence="6">DSM 24694 / JCM 17849 / CGMCC 1.5162 / HZ254</strain>
    </source>
</reference>
<sequence length="399" mass="43731">MAAKMKVIEGSMAVAEAVKACRPAVVSAYPITPQTHIVEDISQMIADGEMQNCEYVRTESEFGAASMIQGAEAAGARSFSATSSQGAVLMYEVLFSIAGMRLPCVIAMANRSVSSPLSIWNDHQDAISARDNGWIQLWAEDSQEAADMIIQAYRIGEDHRVLLPVMVNLDGFIITHTYEPVELYDQKMVDEFLPPYSPVYALDPKNPVTMGSLAQPEVYTEARYMIHQAQLKAKEVIEEVALEFKKKFGRYGGGLIDAYRMEDAEVALIAMGSIIGTMKDAVDEMRAEGMPVGVVKVRSYRPFPAEALRAALKDVKCACVIDRDISMGMEGALFTDLKAALYGKSKADILGFIAGMGGRDITIDDFKGMARKGFARIRGEKVTDMEWCKLDTDILPEGS</sequence>